<keyword evidence="4" id="KW-1185">Reference proteome</keyword>
<comment type="caution">
    <text evidence="3">The sequence shown here is derived from an EMBL/GenBank/DDBJ whole genome shotgun (WGS) entry which is preliminary data.</text>
</comment>
<evidence type="ECO:0000313" key="3">
    <source>
        <dbReference type="EMBL" id="MFB9556884.1"/>
    </source>
</evidence>
<protein>
    <submittedName>
        <fullName evidence="3">Uncharacterized protein</fullName>
    </submittedName>
</protein>
<evidence type="ECO:0000256" key="1">
    <source>
        <dbReference type="SAM" id="Coils"/>
    </source>
</evidence>
<dbReference type="EMBL" id="JBHMCT010000013">
    <property type="protein sequence ID" value="MFB9556884.1"/>
    <property type="molecule type" value="Genomic_DNA"/>
</dbReference>
<organism evidence="3 4">
    <name type="scientific">Streptomyces roseoviridis</name>
    <dbReference type="NCBI Taxonomy" id="67361"/>
    <lineage>
        <taxon>Bacteria</taxon>
        <taxon>Bacillati</taxon>
        <taxon>Actinomycetota</taxon>
        <taxon>Actinomycetes</taxon>
        <taxon>Kitasatosporales</taxon>
        <taxon>Streptomycetaceae</taxon>
        <taxon>Streptomyces</taxon>
    </lineage>
</organism>
<evidence type="ECO:0000256" key="2">
    <source>
        <dbReference type="SAM" id="MobiDB-lite"/>
    </source>
</evidence>
<evidence type="ECO:0000313" key="4">
    <source>
        <dbReference type="Proteomes" id="UP001589716"/>
    </source>
</evidence>
<accession>A0ABV5QU26</accession>
<gene>
    <name evidence="3" type="ORF">ACFFTP_22160</name>
</gene>
<reference evidence="3 4" key="1">
    <citation type="submission" date="2024-09" db="EMBL/GenBank/DDBJ databases">
        <authorList>
            <person name="Sun Q."/>
            <person name="Mori K."/>
        </authorList>
    </citation>
    <scope>NUCLEOTIDE SEQUENCE [LARGE SCALE GENOMIC DNA]</scope>
    <source>
        <strain evidence="3 4">JCM 4414</strain>
    </source>
</reference>
<keyword evidence="1" id="KW-0175">Coiled coil</keyword>
<feature type="region of interest" description="Disordered" evidence="2">
    <location>
        <begin position="128"/>
        <end position="149"/>
    </location>
</feature>
<sequence>MSEEADDDVLLAVARQIEDRFGASLDDLRVTVRSSPAPSFLPSAVVRWYDDLEEAQSLLTSAEDELVEALQRAPAGELDEQVMTLAQRVNTALTIRDGRALTVRHLLEDYPLPAQPAISRAVRRTGPVLSTTPVPRTAAPVSVPVRSRR</sequence>
<name>A0ABV5QU26_9ACTN</name>
<dbReference type="Proteomes" id="UP001589716">
    <property type="component" value="Unassembled WGS sequence"/>
</dbReference>
<dbReference type="RefSeq" id="WP_345484669.1">
    <property type="nucleotide sequence ID" value="NZ_BAAAWU010000001.1"/>
</dbReference>
<proteinExistence type="predicted"/>
<feature type="coiled-coil region" evidence="1">
    <location>
        <begin position="45"/>
        <end position="72"/>
    </location>
</feature>